<keyword evidence="6" id="KW-0333">Golgi apparatus</keyword>
<evidence type="ECO:0000256" key="2">
    <source>
        <dbReference type="ARBA" id="ARBA00009936"/>
    </source>
</evidence>
<dbReference type="InterPro" id="IPR048320">
    <property type="entry name" value="COG3_N"/>
</dbReference>
<feature type="domain" description="Conserved oligomeric Golgi complex subunit 3 N-terminal" evidence="10">
    <location>
        <begin position="101"/>
        <end position="242"/>
    </location>
</feature>
<comment type="subcellular location">
    <subcellularLocation>
        <location evidence="1">Golgi apparatus membrane</location>
        <topology evidence="1">Peripheral membrane protein</topology>
    </subcellularLocation>
</comment>
<keyword evidence="4" id="KW-0813">Transport</keyword>
<dbReference type="Pfam" id="PF20671">
    <property type="entry name" value="COG3_C"/>
    <property type="match status" value="1"/>
</dbReference>
<evidence type="ECO:0000256" key="9">
    <source>
        <dbReference type="SAM" id="MobiDB-lite"/>
    </source>
</evidence>
<feature type="compositionally biased region" description="Acidic residues" evidence="9">
    <location>
        <begin position="831"/>
        <end position="840"/>
    </location>
</feature>
<dbReference type="GO" id="GO:0000139">
    <property type="term" value="C:Golgi membrane"/>
    <property type="evidence" value="ECO:0007669"/>
    <property type="project" value="UniProtKB-SubCell"/>
</dbReference>
<evidence type="ECO:0000256" key="7">
    <source>
        <dbReference type="ARBA" id="ARBA00023136"/>
    </source>
</evidence>
<sequence length="840" mass="96117">MADETLKSEDIERVKHILIEWDNLVNPKAPLSERQLLAIDRIAEAVKQQPLPKELPEGDVINDLKNDTENEKIETVQQFLTSYSQVEDAILDEGKEIYLDYHRQLCSWRDETDEVLLAVEKSLEHLNVLLEQYNLVSNNTNSLHSACQQILLEQAKLCETSQDIKKRLEYFTCLDNLQQRLSNPTLSVTSDTFYNILDKLDACLEYINLNMKYKESPNYSVKFRYCLSKAVNMMKQYISRTLISAKNQVLPAVTSQQNEMDKTDGTNFALFYGRFQAYAFKIKKLIYNLEQRLDNSPEYSILLADCHEIYFTQRKELMSESVKNAIIELSTRHRGDHCTLVRSGCAFLVHICNDEHQMFYQFFNKPTPLLQAYLEGLCLNLYDILRPIVIHVNHLETLAELCSILRLEMLEEHVQNSPQPLEAFGKVVWQLMQDVQERLVFRAHLYLQSDILNYKPSPGDLAYPEKLEMMESIALSLQEQQATPIRRSESRSSLTSVTSVISQEVEKTSGAGDGGQFDQARSRIGSPADLHGMWYPPVRRTLVTLSRLYRCVERPIFQGLSQEALSMCIQSISLAANTISSQKTVLDGKLFEMKHLLILREQVAPFQVDFTVKEMSLDFTKVKSAAYSLLQKRNRLFSLGTNNALLEFLLEGTPTVKELTVDSRKEVDKQLKITCVSFIDHSSRLLASSLINFIEKTNVFLQMATEKTDGQPDPVLRNQPFASPEQIGAAVQDCQRQIKTKLSQLQRLMQLYLANRETELILYRPIKNNIISKFQTVQNLVMKNGYSDEDRIIMALPTHEQILVLLSTSSLMAQQPEVTSVKETPTTAEVTEPEMEGPSA</sequence>
<organism evidence="12 13">
    <name type="scientific">Polyplax serrata</name>
    <name type="common">Common mouse louse</name>
    <dbReference type="NCBI Taxonomy" id="468196"/>
    <lineage>
        <taxon>Eukaryota</taxon>
        <taxon>Metazoa</taxon>
        <taxon>Ecdysozoa</taxon>
        <taxon>Arthropoda</taxon>
        <taxon>Hexapoda</taxon>
        <taxon>Insecta</taxon>
        <taxon>Pterygota</taxon>
        <taxon>Neoptera</taxon>
        <taxon>Paraneoptera</taxon>
        <taxon>Psocodea</taxon>
        <taxon>Troctomorpha</taxon>
        <taxon>Phthiraptera</taxon>
        <taxon>Anoplura</taxon>
        <taxon>Polyplacidae</taxon>
        <taxon>Polyplax</taxon>
    </lineage>
</organism>
<dbReference type="GO" id="GO:0017119">
    <property type="term" value="C:Golgi transport complex"/>
    <property type="evidence" value="ECO:0007669"/>
    <property type="project" value="TreeGrafter"/>
</dbReference>
<accession>A0AAN8S3B1</accession>
<gene>
    <name evidence="12" type="ORF">RUM43_012518</name>
</gene>
<evidence type="ECO:0000256" key="4">
    <source>
        <dbReference type="ARBA" id="ARBA00022448"/>
    </source>
</evidence>
<dbReference type="AlphaFoldDB" id="A0AAN8S3B1"/>
<comment type="similarity">
    <text evidence="2">Belongs to the COG3 family.</text>
</comment>
<reference evidence="12 13" key="1">
    <citation type="submission" date="2023-10" db="EMBL/GenBank/DDBJ databases">
        <title>Genomes of two closely related lineages of the louse Polyplax serrata with different host specificities.</title>
        <authorList>
            <person name="Martinu J."/>
            <person name="Tarabai H."/>
            <person name="Stefka J."/>
            <person name="Hypsa V."/>
        </authorList>
    </citation>
    <scope>NUCLEOTIDE SEQUENCE [LARGE SCALE GENOMIC DNA]</scope>
    <source>
        <strain evidence="12">HR10_N</strain>
    </source>
</reference>
<evidence type="ECO:0000256" key="3">
    <source>
        <dbReference type="ARBA" id="ARBA00020976"/>
    </source>
</evidence>
<dbReference type="PANTHER" id="PTHR13302:SF8">
    <property type="entry name" value="CONSERVED OLIGOMERIC GOLGI COMPLEX SUBUNIT 3"/>
    <property type="match status" value="1"/>
</dbReference>
<name>A0AAN8S3B1_POLSC</name>
<dbReference type="GO" id="GO:0005801">
    <property type="term" value="C:cis-Golgi network"/>
    <property type="evidence" value="ECO:0007669"/>
    <property type="project" value="InterPro"/>
</dbReference>
<dbReference type="GO" id="GO:0006886">
    <property type="term" value="P:intracellular protein transport"/>
    <property type="evidence" value="ECO:0007669"/>
    <property type="project" value="InterPro"/>
</dbReference>
<evidence type="ECO:0000256" key="5">
    <source>
        <dbReference type="ARBA" id="ARBA00022927"/>
    </source>
</evidence>
<dbReference type="Pfam" id="PF04136">
    <property type="entry name" value="COG3_N"/>
    <property type="match status" value="1"/>
</dbReference>
<feature type="region of interest" description="Disordered" evidence="9">
    <location>
        <begin position="816"/>
        <end position="840"/>
    </location>
</feature>
<feature type="domain" description="Conserved oligomeric Golgi complex subunit 3 C-terminal" evidence="11">
    <location>
        <begin position="268"/>
        <end position="622"/>
    </location>
</feature>
<evidence type="ECO:0000256" key="6">
    <source>
        <dbReference type="ARBA" id="ARBA00023034"/>
    </source>
</evidence>
<dbReference type="GO" id="GO:0006891">
    <property type="term" value="P:intra-Golgi vesicle-mediated transport"/>
    <property type="evidence" value="ECO:0007669"/>
    <property type="project" value="TreeGrafter"/>
</dbReference>
<keyword evidence="7" id="KW-0472">Membrane</keyword>
<dbReference type="PANTHER" id="PTHR13302">
    <property type="entry name" value="CONSERVED OLIGOMERIC GOLGI COMPLEX COMPONENT 3"/>
    <property type="match status" value="1"/>
</dbReference>
<dbReference type="EMBL" id="JAWJWE010000040">
    <property type="protein sequence ID" value="KAK6619754.1"/>
    <property type="molecule type" value="Genomic_DNA"/>
</dbReference>
<evidence type="ECO:0000256" key="1">
    <source>
        <dbReference type="ARBA" id="ARBA00004395"/>
    </source>
</evidence>
<keyword evidence="5" id="KW-0653">Protein transport</keyword>
<evidence type="ECO:0000259" key="10">
    <source>
        <dbReference type="Pfam" id="PF04136"/>
    </source>
</evidence>
<evidence type="ECO:0000313" key="13">
    <source>
        <dbReference type="Proteomes" id="UP001372834"/>
    </source>
</evidence>
<dbReference type="Proteomes" id="UP001372834">
    <property type="component" value="Unassembled WGS sequence"/>
</dbReference>
<dbReference type="GO" id="GO:0007030">
    <property type="term" value="P:Golgi organization"/>
    <property type="evidence" value="ECO:0007669"/>
    <property type="project" value="TreeGrafter"/>
</dbReference>
<dbReference type="InterPro" id="IPR007265">
    <property type="entry name" value="COG_su3"/>
</dbReference>
<proteinExistence type="inferred from homology"/>
<dbReference type="InterPro" id="IPR048685">
    <property type="entry name" value="COG3_C"/>
</dbReference>
<evidence type="ECO:0000313" key="12">
    <source>
        <dbReference type="EMBL" id="KAK6619754.1"/>
    </source>
</evidence>
<evidence type="ECO:0000256" key="8">
    <source>
        <dbReference type="ARBA" id="ARBA00031339"/>
    </source>
</evidence>
<evidence type="ECO:0000259" key="11">
    <source>
        <dbReference type="Pfam" id="PF20671"/>
    </source>
</evidence>
<protein>
    <recommendedName>
        <fullName evidence="3">Conserved oligomeric Golgi complex subunit 3</fullName>
    </recommendedName>
    <alternativeName>
        <fullName evidence="8">Component of oligomeric Golgi complex 3</fullName>
    </alternativeName>
</protein>
<comment type="caution">
    <text evidence="12">The sequence shown here is derived from an EMBL/GenBank/DDBJ whole genome shotgun (WGS) entry which is preliminary data.</text>
</comment>